<organism evidence="1">
    <name type="scientific">hydrocarbon metagenome</name>
    <dbReference type="NCBI Taxonomy" id="938273"/>
    <lineage>
        <taxon>unclassified sequences</taxon>
        <taxon>metagenomes</taxon>
        <taxon>ecological metagenomes</taxon>
    </lineage>
</organism>
<gene>
    <name evidence="1" type="ORF">ASZ90_007247</name>
</gene>
<proteinExistence type="predicted"/>
<dbReference type="AlphaFoldDB" id="A0A0W8FQE5"/>
<reference evidence="1" key="1">
    <citation type="journal article" date="2015" name="Proc. Natl. Acad. Sci. U.S.A.">
        <title>Networks of energetic and metabolic interactions define dynamics in microbial communities.</title>
        <authorList>
            <person name="Embree M."/>
            <person name="Liu J.K."/>
            <person name="Al-Bassam M.M."/>
            <person name="Zengler K."/>
        </authorList>
    </citation>
    <scope>NUCLEOTIDE SEQUENCE</scope>
</reference>
<evidence type="ECO:0000313" key="1">
    <source>
        <dbReference type="EMBL" id="KUG22962.1"/>
    </source>
</evidence>
<sequence length="37" mass="4218">MLRLAKNAINSKIAKNKEVNTMPFPAVVKRRVEEAIH</sequence>
<dbReference type="EMBL" id="LNQE01000929">
    <property type="protein sequence ID" value="KUG22962.1"/>
    <property type="molecule type" value="Genomic_DNA"/>
</dbReference>
<protein>
    <submittedName>
        <fullName evidence="1">Uncharacterized protein</fullName>
    </submittedName>
</protein>
<accession>A0A0W8FQE5</accession>
<comment type="caution">
    <text evidence="1">The sequence shown here is derived from an EMBL/GenBank/DDBJ whole genome shotgun (WGS) entry which is preliminary data.</text>
</comment>
<name>A0A0W8FQE5_9ZZZZ</name>